<dbReference type="PANTHER" id="PTHR41260">
    <property type="entry name" value="PROTEIN ECSC"/>
    <property type="match status" value="1"/>
</dbReference>
<reference evidence="1 2" key="1">
    <citation type="submission" date="2020-07" db="EMBL/GenBank/DDBJ databases">
        <title>Characterization of Pectobacterium aroidearum strains causing soft rot on Amorphophallus konjac.</title>
        <authorList>
            <person name="Xie H."/>
        </authorList>
    </citation>
    <scope>NUCLEOTIDE SEQUENCE [LARGE SCALE GENOMIC DNA]</scope>
    <source>
        <strain evidence="1 2">MY7</strain>
    </source>
</reference>
<gene>
    <name evidence="1" type="ORF">H2Y57_07185</name>
</gene>
<comment type="caution">
    <text evidence="1">The sequence shown here is derived from an EMBL/GenBank/DDBJ whole genome shotgun (WGS) entry which is preliminary data.</text>
</comment>
<evidence type="ECO:0000313" key="2">
    <source>
        <dbReference type="Proteomes" id="UP000557749"/>
    </source>
</evidence>
<evidence type="ECO:0000313" key="1">
    <source>
        <dbReference type="EMBL" id="MBA5203471.1"/>
    </source>
</evidence>
<dbReference type="Proteomes" id="UP000557749">
    <property type="component" value="Unassembled WGS sequence"/>
</dbReference>
<dbReference type="InterPro" id="IPR024787">
    <property type="entry name" value="EcsC"/>
</dbReference>
<sequence length="281" mass="29750">MTLLTSQDELAIRNAMALLEAPSFAIQAASLVGKPIEWSLSKLPALVKNKIQDVVHTALYKAVDAALYTLDDAPARVASPKTHKLAVAASGAVSGFFGAAGLLVELPISTTIMMRSVADIARSEGFSLSDLSVKAACVEVFALGGTQESDDAADSAYYTSRAVLADITKHASRELIGIAGRKSAGKASARMSTSQAGKTLAKLIDAVATRLGVTMTEKMAAQIVPVIGAASGAAINTLFIHHYQNMAKGHFIIKRLEQTYGEEAIRSAYLELKNNRRDLME</sequence>
<proteinExistence type="predicted"/>
<dbReference type="EMBL" id="JACERJ010000003">
    <property type="protein sequence ID" value="MBA5203471.1"/>
    <property type="molecule type" value="Genomic_DNA"/>
</dbReference>
<dbReference type="PANTHER" id="PTHR41260:SF1">
    <property type="entry name" value="PROTEIN ECSC"/>
    <property type="match status" value="1"/>
</dbReference>
<dbReference type="AlphaFoldDB" id="A0AAW3SR12"/>
<name>A0AAW3SR12_9GAMM</name>
<protein>
    <submittedName>
        <fullName evidence="1">EcsC family protein</fullName>
    </submittedName>
</protein>
<dbReference type="RefSeq" id="WP_181844847.1">
    <property type="nucleotide sequence ID" value="NZ_JACERJ010000003.1"/>
</dbReference>
<organism evidence="1 2">
    <name type="scientific">Pectobacterium aroidearum</name>
    <dbReference type="NCBI Taxonomy" id="1201031"/>
    <lineage>
        <taxon>Bacteria</taxon>
        <taxon>Pseudomonadati</taxon>
        <taxon>Pseudomonadota</taxon>
        <taxon>Gammaproteobacteria</taxon>
        <taxon>Enterobacterales</taxon>
        <taxon>Pectobacteriaceae</taxon>
        <taxon>Pectobacterium</taxon>
    </lineage>
</organism>
<dbReference type="Pfam" id="PF12787">
    <property type="entry name" value="EcsC"/>
    <property type="match status" value="1"/>
</dbReference>
<accession>A0AAW3SR12</accession>